<protein>
    <submittedName>
        <fullName evidence="1">DUF2917 domain-containing protein</fullName>
    </submittedName>
</protein>
<dbReference type="AlphaFoldDB" id="A0A398C5J7"/>
<dbReference type="Proteomes" id="UP000266302">
    <property type="component" value="Unassembled WGS sequence"/>
</dbReference>
<dbReference type="InterPro" id="IPR021317">
    <property type="entry name" value="DUF2917"/>
</dbReference>
<gene>
    <name evidence="1" type="ORF">D3F03_08545</name>
</gene>
<sequence>MKTLLHLSPTAPMLQINLEPGAPVTPLRCRTGQRASLEVLEGRLWLTQQGCGDDLFLEAGQRLTLQGPAVLYAGADGAAPLRLRWMQEAGTLRARPARLSAA</sequence>
<dbReference type="Pfam" id="PF11142">
    <property type="entry name" value="DUF2917"/>
    <property type="match status" value="1"/>
</dbReference>
<dbReference type="RefSeq" id="WP_119108954.1">
    <property type="nucleotide sequence ID" value="NZ_QXJC01000003.1"/>
</dbReference>
<keyword evidence="2" id="KW-1185">Reference proteome</keyword>
<reference evidence="1 2" key="1">
    <citation type="submission" date="2018-09" db="EMBL/GenBank/DDBJ databases">
        <title>Draft genome of Simplicispira sp. NY-02.</title>
        <authorList>
            <person name="Im W.T."/>
        </authorList>
    </citation>
    <scope>NUCLEOTIDE SEQUENCE [LARGE SCALE GENOMIC DNA]</scope>
    <source>
        <strain evidence="1 2">NY-02</strain>
    </source>
</reference>
<evidence type="ECO:0000313" key="1">
    <source>
        <dbReference type="EMBL" id="RID98289.1"/>
    </source>
</evidence>
<dbReference type="EMBL" id="QXJC01000003">
    <property type="protein sequence ID" value="RID98289.1"/>
    <property type="molecule type" value="Genomic_DNA"/>
</dbReference>
<evidence type="ECO:0000313" key="2">
    <source>
        <dbReference type="Proteomes" id="UP000266302"/>
    </source>
</evidence>
<proteinExistence type="predicted"/>
<dbReference type="OrthoDB" id="8912701at2"/>
<comment type="caution">
    <text evidence="1">The sequence shown here is derived from an EMBL/GenBank/DDBJ whole genome shotgun (WGS) entry which is preliminary data.</text>
</comment>
<accession>A0A398C5J7</accession>
<organism evidence="1 2">
    <name type="scientific">Simplicispira hankyongi</name>
    <dbReference type="NCBI Taxonomy" id="2315688"/>
    <lineage>
        <taxon>Bacteria</taxon>
        <taxon>Pseudomonadati</taxon>
        <taxon>Pseudomonadota</taxon>
        <taxon>Betaproteobacteria</taxon>
        <taxon>Burkholderiales</taxon>
        <taxon>Comamonadaceae</taxon>
        <taxon>Simplicispira</taxon>
    </lineage>
</organism>
<name>A0A398C5J7_9BURK</name>